<comment type="caution">
    <text evidence="1">The sequence shown here is derived from an EMBL/GenBank/DDBJ whole genome shotgun (WGS) entry which is preliminary data.</text>
</comment>
<keyword evidence="1" id="KW-0378">Hydrolase</keyword>
<dbReference type="InterPro" id="IPR016181">
    <property type="entry name" value="Acyl_CoA_acyltransferase"/>
</dbReference>
<dbReference type="AlphaFoldDB" id="A0A956NDR4"/>
<dbReference type="PANTHER" id="PTHR43611:SF3">
    <property type="entry name" value="FLAVIN MONONUCLEOTIDE HYDROLASE 1, CHLOROPLATIC"/>
    <property type="match status" value="1"/>
</dbReference>
<sequence length="439" mass="49526">MKPARDGFGAAERTGEAAGLAVHPLDAGRVPDFRTLHSRCGADGWYQCVAWWVPTWAGWGDRTAAENRELRDQLFARGEYDGYLLYEGRTPIGWMQVGPVGRLPKLWNSYRLDELSVTPSDLAISCATLLPEFRGRGYLHRFLDLVLATVETNARTRRIDRPLRVLAFPKVGEDLAADDVWTGTEQAFSARGFRCLREDPAHPVLSWTPDEDPIEVREGQLRAEHDGPRRHSVVVFDLGGVLVDNAGIEQFLAWTPRLSKEELWARWLSSPSVRAFECGNTSAPEFARALRAEFELEPTPREIEREIESWICGFYSGAEELLTALRPQVRLACLSNTNQLHWDRMLREIDLYALLDHRYLSFRSGLLKPDDDIFTHLTEQLSPWTEGASERILFLDDHPRNVDAARSHGIDARCTAGIDAVRAELANAGFQVAPPPRES</sequence>
<dbReference type="Pfam" id="PF00702">
    <property type="entry name" value="Hydrolase"/>
    <property type="match status" value="1"/>
</dbReference>
<organism evidence="1 2">
    <name type="scientific">Eiseniibacteriota bacterium</name>
    <dbReference type="NCBI Taxonomy" id="2212470"/>
    <lineage>
        <taxon>Bacteria</taxon>
        <taxon>Candidatus Eiseniibacteriota</taxon>
    </lineage>
</organism>
<dbReference type="InterPro" id="IPR036412">
    <property type="entry name" value="HAD-like_sf"/>
</dbReference>
<reference evidence="1" key="2">
    <citation type="journal article" date="2021" name="Microbiome">
        <title>Successional dynamics and alternative stable states in a saline activated sludge microbial community over 9 years.</title>
        <authorList>
            <person name="Wang Y."/>
            <person name="Ye J."/>
            <person name="Ju F."/>
            <person name="Liu L."/>
            <person name="Boyd J.A."/>
            <person name="Deng Y."/>
            <person name="Parks D.H."/>
            <person name="Jiang X."/>
            <person name="Yin X."/>
            <person name="Woodcroft B.J."/>
            <person name="Tyson G.W."/>
            <person name="Hugenholtz P."/>
            <person name="Polz M.F."/>
            <person name="Zhang T."/>
        </authorList>
    </citation>
    <scope>NUCLEOTIDE SEQUENCE</scope>
    <source>
        <strain evidence="1">HKST-UBA02</strain>
    </source>
</reference>
<evidence type="ECO:0000313" key="1">
    <source>
        <dbReference type="EMBL" id="MCA9757183.1"/>
    </source>
</evidence>
<dbReference type="Gene3D" id="3.40.50.1000">
    <property type="entry name" value="HAD superfamily/HAD-like"/>
    <property type="match status" value="1"/>
</dbReference>
<reference evidence="1" key="1">
    <citation type="submission" date="2020-04" db="EMBL/GenBank/DDBJ databases">
        <authorList>
            <person name="Zhang T."/>
        </authorList>
    </citation>
    <scope>NUCLEOTIDE SEQUENCE</scope>
    <source>
        <strain evidence="1">HKST-UBA02</strain>
    </source>
</reference>
<dbReference type="PANTHER" id="PTHR43611">
    <property type="entry name" value="ALPHA-D-GLUCOSE 1-PHOSPHATE PHOSPHATASE"/>
    <property type="match status" value="1"/>
</dbReference>
<dbReference type="Gene3D" id="1.10.150.240">
    <property type="entry name" value="Putative phosphatase, domain 2"/>
    <property type="match status" value="1"/>
</dbReference>
<dbReference type="EMBL" id="JAGQHS010000086">
    <property type="protein sequence ID" value="MCA9757183.1"/>
    <property type="molecule type" value="Genomic_DNA"/>
</dbReference>
<evidence type="ECO:0000313" key="2">
    <source>
        <dbReference type="Proteomes" id="UP000739538"/>
    </source>
</evidence>
<dbReference type="Proteomes" id="UP000739538">
    <property type="component" value="Unassembled WGS sequence"/>
</dbReference>
<dbReference type="InterPro" id="IPR023214">
    <property type="entry name" value="HAD_sf"/>
</dbReference>
<accession>A0A956NDR4</accession>
<name>A0A956NDR4_UNCEI</name>
<dbReference type="SUPFAM" id="SSF55729">
    <property type="entry name" value="Acyl-CoA N-acyltransferases (Nat)"/>
    <property type="match status" value="1"/>
</dbReference>
<dbReference type="SUPFAM" id="SSF56784">
    <property type="entry name" value="HAD-like"/>
    <property type="match status" value="1"/>
</dbReference>
<proteinExistence type="predicted"/>
<dbReference type="GO" id="GO:0016787">
    <property type="term" value="F:hydrolase activity"/>
    <property type="evidence" value="ECO:0007669"/>
    <property type="project" value="UniProtKB-KW"/>
</dbReference>
<protein>
    <submittedName>
        <fullName evidence="1">HAD hydrolase-like protein</fullName>
    </submittedName>
</protein>
<gene>
    <name evidence="1" type="ORF">KDA27_15365</name>
</gene>
<dbReference type="InterPro" id="IPR023198">
    <property type="entry name" value="PGP-like_dom2"/>
</dbReference>